<evidence type="ECO:0000313" key="2">
    <source>
        <dbReference type="Proteomes" id="UP000580250"/>
    </source>
</evidence>
<proteinExistence type="predicted"/>
<organism evidence="1 2">
    <name type="scientific">Meloidogyne enterolobii</name>
    <name type="common">Root-knot nematode worm</name>
    <name type="synonym">Meloidogyne mayaguensis</name>
    <dbReference type="NCBI Taxonomy" id="390850"/>
    <lineage>
        <taxon>Eukaryota</taxon>
        <taxon>Metazoa</taxon>
        <taxon>Ecdysozoa</taxon>
        <taxon>Nematoda</taxon>
        <taxon>Chromadorea</taxon>
        <taxon>Rhabditida</taxon>
        <taxon>Tylenchina</taxon>
        <taxon>Tylenchomorpha</taxon>
        <taxon>Tylenchoidea</taxon>
        <taxon>Meloidogynidae</taxon>
        <taxon>Meloidogyninae</taxon>
        <taxon>Meloidogyne</taxon>
    </lineage>
</organism>
<dbReference type="AlphaFoldDB" id="A0A6V7W2Q3"/>
<comment type="caution">
    <text evidence="1">The sequence shown here is derived from an EMBL/GenBank/DDBJ whole genome shotgun (WGS) entry which is preliminary data.</text>
</comment>
<name>A0A6V7W2Q3_MELEN</name>
<sequence length="395" mass="46798">MNENLDKINLISELVERMNKKDKEKFLVEDRNILKKLANKENKIYLKQLTEKFKYLIENMNIFIKIKGNYEKIEQFKNISYLFVGYCLVKQFIIFFNDEGKPKIRIFKGNQSFMSEHAALIGNILGKRSVDIEYYKRILIQIEAKIYKKCKTGDVEYENFCKNYVDNLINDWAGYCSIERKNTTFERPEEWTLLHNKYIYEDGFSLADSSFMGINMLEMPGMVKESKEWAELYNDALDRFYLHKLTFTEAHHILVSVSEVLHEKDFNIKIIEDALNKTTINYEINEELIELNKQPKNINQLKIVKEKFSKLETNIQLRVHIQQCLLAAYLLKFTLANINLNLKDITEQQKFLEILQNKLNGKSTENIENEFKEIEQKAAFLIKVCNEGIKQFVFT</sequence>
<accession>A0A6V7W2Q3</accession>
<evidence type="ECO:0000313" key="1">
    <source>
        <dbReference type="EMBL" id="CAD2181403.1"/>
    </source>
</evidence>
<dbReference type="Proteomes" id="UP000580250">
    <property type="component" value="Unassembled WGS sequence"/>
</dbReference>
<dbReference type="OrthoDB" id="5909715at2759"/>
<reference evidence="1 2" key="1">
    <citation type="submission" date="2020-08" db="EMBL/GenBank/DDBJ databases">
        <authorList>
            <person name="Koutsovoulos G."/>
            <person name="Danchin GJ E."/>
        </authorList>
    </citation>
    <scope>NUCLEOTIDE SEQUENCE [LARGE SCALE GENOMIC DNA]</scope>
</reference>
<protein>
    <submittedName>
        <fullName evidence="1">Uncharacterized protein</fullName>
    </submittedName>
</protein>
<gene>
    <name evidence="1" type="ORF">MENT_LOCUS33544</name>
</gene>
<dbReference type="EMBL" id="CAJEWN010000398">
    <property type="protein sequence ID" value="CAD2181403.1"/>
    <property type="molecule type" value="Genomic_DNA"/>
</dbReference>